<evidence type="ECO:0000313" key="2">
    <source>
        <dbReference type="EMBL" id="KAK5880713.1"/>
    </source>
</evidence>
<sequence length="85" mass="9022">MVYLCNNLEIDTGDPLTSIILVASYVSPCKTRHFLISSSCTTAGNDPTKAKLIFPTTQLRLPHPAARPVSDPPGLIAESPASSRG</sequence>
<dbReference type="EMBL" id="JAULUE010002063">
    <property type="protein sequence ID" value="KAK5880713.1"/>
    <property type="molecule type" value="Genomic_DNA"/>
</dbReference>
<keyword evidence="3" id="KW-1185">Reference proteome</keyword>
<evidence type="ECO:0000313" key="3">
    <source>
        <dbReference type="Proteomes" id="UP001335648"/>
    </source>
</evidence>
<dbReference type="Proteomes" id="UP001335648">
    <property type="component" value="Unassembled WGS sequence"/>
</dbReference>
<reference evidence="2 3" key="1">
    <citation type="journal article" date="2023" name="Mol. Biol. Evol.">
        <title>Genomics of Secondarily Temperate Adaptation in the Only Non-Antarctic Icefish.</title>
        <authorList>
            <person name="Rivera-Colon A.G."/>
            <person name="Rayamajhi N."/>
            <person name="Minhas B.F."/>
            <person name="Madrigal G."/>
            <person name="Bilyk K.T."/>
            <person name="Yoon V."/>
            <person name="Hune M."/>
            <person name="Gregory S."/>
            <person name="Cheng C.H.C."/>
            <person name="Catchen J.M."/>
        </authorList>
    </citation>
    <scope>NUCLEOTIDE SEQUENCE [LARGE SCALE GENOMIC DNA]</scope>
    <source>
        <strain evidence="2">JC2023a</strain>
    </source>
</reference>
<comment type="caution">
    <text evidence="2">The sequence shown here is derived from an EMBL/GenBank/DDBJ whole genome shotgun (WGS) entry which is preliminary data.</text>
</comment>
<protein>
    <submittedName>
        <fullName evidence="2">Uncharacterized protein</fullName>
    </submittedName>
</protein>
<feature type="region of interest" description="Disordered" evidence="1">
    <location>
        <begin position="62"/>
        <end position="85"/>
    </location>
</feature>
<gene>
    <name evidence="2" type="ORF">CesoFtcFv8_021593</name>
</gene>
<evidence type="ECO:0000256" key="1">
    <source>
        <dbReference type="SAM" id="MobiDB-lite"/>
    </source>
</evidence>
<dbReference type="AlphaFoldDB" id="A0AAN8B9J0"/>
<accession>A0AAN8B9J0</accession>
<organism evidence="2 3">
    <name type="scientific">Champsocephalus esox</name>
    <name type="common">pike icefish</name>
    <dbReference type="NCBI Taxonomy" id="159716"/>
    <lineage>
        <taxon>Eukaryota</taxon>
        <taxon>Metazoa</taxon>
        <taxon>Chordata</taxon>
        <taxon>Craniata</taxon>
        <taxon>Vertebrata</taxon>
        <taxon>Euteleostomi</taxon>
        <taxon>Actinopterygii</taxon>
        <taxon>Neopterygii</taxon>
        <taxon>Teleostei</taxon>
        <taxon>Neoteleostei</taxon>
        <taxon>Acanthomorphata</taxon>
        <taxon>Eupercaria</taxon>
        <taxon>Perciformes</taxon>
        <taxon>Notothenioidei</taxon>
        <taxon>Channichthyidae</taxon>
        <taxon>Champsocephalus</taxon>
    </lineage>
</organism>
<name>A0AAN8B9J0_9TELE</name>
<proteinExistence type="predicted"/>